<dbReference type="PROSITE" id="PS50157">
    <property type="entry name" value="ZINC_FINGER_C2H2_2"/>
    <property type="match status" value="7"/>
</dbReference>
<feature type="compositionally biased region" description="Basic and acidic residues" evidence="12">
    <location>
        <begin position="156"/>
        <end position="171"/>
    </location>
</feature>
<dbReference type="EMBL" id="OY660880">
    <property type="protein sequence ID" value="CAJ1077573.1"/>
    <property type="molecule type" value="Genomic_DNA"/>
</dbReference>
<dbReference type="FunFam" id="3.30.160.60:FF:002343">
    <property type="entry name" value="Zinc finger protein 33A"/>
    <property type="match status" value="1"/>
</dbReference>
<proteinExistence type="inferred from homology"/>
<feature type="region of interest" description="Disordered" evidence="12">
    <location>
        <begin position="64"/>
        <end position="104"/>
    </location>
</feature>
<evidence type="ECO:0000256" key="2">
    <source>
        <dbReference type="ARBA" id="ARBA00006991"/>
    </source>
</evidence>
<organism evidence="14 15">
    <name type="scientific">Xyrichtys novacula</name>
    <name type="common">Pearly razorfish</name>
    <name type="synonym">Hemipteronotus novacula</name>
    <dbReference type="NCBI Taxonomy" id="13765"/>
    <lineage>
        <taxon>Eukaryota</taxon>
        <taxon>Metazoa</taxon>
        <taxon>Chordata</taxon>
        <taxon>Craniata</taxon>
        <taxon>Vertebrata</taxon>
        <taxon>Euteleostomi</taxon>
        <taxon>Actinopterygii</taxon>
        <taxon>Neopterygii</taxon>
        <taxon>Teleostei</taxon>
        <taxon>Neoteleostei</taxon>
        <taxon>Acanthomorphata</taxon>
        <taxon>Eupercaria</taxon>
        <taxon>Labriformes</taxon>
        <taxon>Labridae</taxon>
        <taxon>Xyrichtys</taxon>
    </lineage>
</organism>
<evidence type="ECO:0000313" key="14">
    <source>
        <dbReference type="EMBL" id="CAJ1077573.1"/>
    </source>
</evidence>
<name>A0AAV1GYR8_XYRNO</name>
<dbReference type="InterPro" id="IPR013087">
    <property type="entry name" value="Znf_C2H2_type"/>
</dbReference>
<keyword evidence="8" id="KW-0238">DNA-binding</keyword>
<evidence type="ECO:0000256" key="6">
    <source>
        <dbReference type="ARBA" id="ARBA00022833"/>
    </source>
</evidence>
<keyword evidence="3" id="KW-0479">Metal-binding</keyword>
<dbReference type="Gene3D" id="3.30.160.60">
    <property type="entry name" value="Classic Zinc Finger"/>
    <property type="match status" value="8"/>
</dbReference>
<feature type="compositionally biased region" description="Acidic residues" evidence="12">
    <location>
        <begin position="172"/>
        <end position="182"/>
    </location>
</feature>
<keyword evidence="9" id="KW-0804">Transcription</keyword>
<evidence type="ECO:0000313" key="15">
    <source>
        <dbReference type="Proteomes" id="UP001178508"/>
    </source>
</evidence>
<dbReference type="PROSITE" id="PS00028">
    <property type="entry name" value="ZINC_FINGER_C2H2_1"/>
    <property type="match status" value="6"/>
</dbReference>
<dbReference type="FunFam" id="3.30.160.60:FF:000100">
    <property type="entry name" value="Zinc finger 45-like"/>
    <property type="match status" value="2"/>
</dbReference>
<keyword evidence="5 11" id="KW-0863">Zinc-finger</keyword>
<accession>A0AAV1GYR8</accession>
<dbReference type="InterPro" id="IPR036236">
    <property type="entry name" value="Znf_C2H2_sf"/>
</dbReference>
<keyword evidence="7" id="KW-0805">Transcription regulation</keyword>
<dbReference type="GO" id="GO:0000978">
    <property type="term" value="F:RNA polymerase II cis-regulatory region sequence-specific DNA binding"/>
    <property type="evidence" value="ECO:0007669"/>
    <property type="project" value="TreeGrafter"/>
</dbReference>
<feature type="region of interest" description="Disordered" evidence="12">
    <location>
        <begin position="275"/>
        <end position="321"/>
    </location>
</feature>
<keyword evidence="4" id="KW-0677">Repeat</keyword>
<sequence>MSGFQDLEDLFRRRLLAVVNKDLAGETTSLADGEELWRQKKPDVIKTPETQMEEGDVQQFLVSEEEFSLEQQERSPGLDREDTNIKEEQEELWSGQDGEKGADTTKFMFTTVIMKSEDEDDEKFQSSQLHKRQIEQMETEAGAEDCGRPEPALESDPGRHLQPETEVKTEDASEPDTDDSDDWREVRVHNSGLKSVNSESIERLEPDEKSHSCSMCSRAFKIKQNMKRHMRIHTGEKPYGCQECGKRFSWDSQLRRHKCAEVQTSELHQNQSVEGIEAQTRSDGVDCGGPEPARTSSLEGHLQHETEVTSENCDDGEKTTGHQLAFNSEKNSKNKSHSCSVCCKTFKNKWYLSQHMKNHTGEKLLSCSECGKKFGQKHHLIRHKGVHTGEKPFSCSECGQRFTRNSTLTCHMAIHRGEKPFGCSVCGKRFHKKGHLITHMLVHSGEKPFGCLECDKRFTHKYYLTLHMAHHKGEKPISCSVCEQNFSWYSQLKNHKCLGSQTSEFYQNRMFEETRESEMGADVED</sequence>
<evidence type="ECO:0000256" key="8">
    <source>
        <dbReference type="ARBA" id="ARBA00023125"/>
    </source>
</evidence>
<feature type="domain" description="C2H2-type" evidence="13">
    <location>
        <begin position="239"/>
        <end position="268"/>
    </location>
</feature>
<dbReference type="FunFam" id="3.30.160.60:FF:001174">
    <property type="entry name" value="zinc finger protein 527 isoform X1"/>
    <property type="match status" value="1"/>
</dbReference>
<gene>
    <name evidence="14" type="ORF">XNOV1_A001161</name>
</gene>
<feature type="region of interest" description="Disordered" evidence="12">
    <location>
        <begin position="138"/>
        <end position="191"/>
    </location>
</feature>
<reference evidence="14" key="1">
    <citation type="submission" date="2023-08" db="EMBL/GenBank/DDBJ databases">
        <authorList>
            <person name="Alioto T."/>
            <person name="Alioto T."/>
            <person name="Gomez Garrido J."/>
        </authorList>
    </citation>
    <scope>NUCLEOTIDE SEQUENCE</scope>
</reference>
<dbReference type="GO" id="GO:0002682">
    <property type="term" value="P:regulation of immune system process"/>
    <property type="evidence" value="ECO:0007669"/>
    <property type="project" value="TreeGrafter"/>
</dbReference>
<dbReference type="SUPFAM" id="SSF57667">
    <property type="entry name" value="beta-beta-alpha zinc fingers"/>
    <property type="match status" value="4"/>
</dbReference>
<dbReference type="GO" id="GO:0005654">
    <property type="term" value="C:nucleoplasm"/>
    <property type="evidence" value="ECO:0007669"/>
    <property type="project" value="TreeGrafter"/>
</dbReference>
<evidence type="ECO:0000259" key="13">
    <source>
        <dbReference type="PROSITE" id="PS50157"/>
    </source>
</evidence>
<dbReference type="FunFam" id="3.30.160.60:FF:000512">
    <property type="entry name" value="zinc finger protein 197 isoform X1"/>
    <property type="match status" value="1"/>
</dbReference>
<feature type="domain" description="C2H2-type" evidence="13">
    <location>
        <begin position="211"/>
        <end position="238"/>
    </location>
</feature>
<evidence type="ECO:0000256" key="9">
    <source>
        <dbReference type="ARBA" id="ARBA00023163"/>
    </source>
</evidence>
<feature type="domain" description="C2H2-type" evidence="13">
    <location>
        <begin position="365"/>
        <end position="392"/>
    </location>
</feature>
<dbReference type="Proteomes" id="UP001178508">
    <property type="component" value="Chromosome 17"/>
</dbReference>
<evidence type="ECO:0000256" key="5">
    <source>
        <dbReference type="ARBA" id="ARBA00022771"/>
    </source>
</evidence>
<evidence type="ECO:0000256" key="10">
    <source>
        <dbReference type="ARBA" id="ARBA00023242"/>
    </source>
</evidence>
<keyword evidence="10" id="KW-0539">Nucleus</keyword>
<dbReference type="PANTHER" id="PTHR24399">
    <property type="entry name" value="ZINC FINGER AND BTB DOMAIN-CONTAINING"/>
    <property type="match status" value="1"/>
</dbReference>
<evidence type="ECO:0000256" key="11">
    <source>
        <dbReference type="PROSITE-ProRule" id="PRU00042"/>
    </source>
</evidence>
<evidence type="ECO:0000256" key="7">
    <source>
        <dbReference type="ARBA" id="ARBA00023015"/>
    </source>
</evidence>
<feature type="compositionally biased region" description="Basic and acidic residues" evidence="12">
    <location>
        <begin position="71"/>
        <end position="87"/>
    </location>
</feature>
<dbReference type="GO" id="GO:0001817">
    <property type="term" value="P:regulation of cytokine production"/>
    <property type="evidence" value="ECO:0007669"/>
    <property type="project" value="TreeGrafter"/>
</dbReference>
<protein>
    <submittedName>
        <fullName evidence="14">Zinc finger protein 436-like</fullName>
    </submittedName>
</protein>
<feature type="domain" description="C2H2-type" evidence="13">
    <location>
        <begin position="421"/>
        <end position="448"/>
    </location>
</feature>
<dbReference type="PANTHER" id="PTHR24399:SF76">
    <property type="entry name" value="GASTRULA ZINC FINGER PROTEIN XLCGF46.1 ISOFORM X1"/>
    <property type="match status" value="1"/>
</dbReference>
<keyword evidence="6" id="KW-0862">Zinc</keyword>
<feature type="domain" description="C2H2-type" evidence="13">
    <location>
        <begin position="337"/>
        <end position="364"/>
    </location>
</feature>
<comment type="similarity">
    <text evidence="2">Belongs to the krueppel C2H2-type zinc-finger protein family.</text>
</comment>
<evidence type="ECO:0000256" key="3">
    <source>
        <dbReference type="ARBA" id="ARBA00022723"/>
    </source>
</evidence>
<dbReference type="GO" id="GO:0001227">
    <property type="term" value="F:DNA-binding transcription repressor activity, RNA polymerase II-specific"/>
    <property type="evidence" value="ECO:0007669"/>
    <property type="project" value="TreeGrafter"/>
</dbReference>
<evidence type="ECO:0000256" key="1">
    <source>
        <dbReference type="ARBA" id="ARBA00004123"/>
    </source>
</evidence>
<keyword evidence="15" id="KW-1185">Reference proteome</keyword>
<dbReference type="AlphaFoldDB" id="A0AAV1GYR8"/>
<dbReference type="GO" id="GO:0008270">
    <property type="term" value="F:zinc ion binding"/>
    <property type="evidence" value="ECO:0007669"/>
    <property type="project" value="UniProtKB-KW"/>
</dbReference>
<feature type="domain" description="C2H2-type" evidence="13">
    <location>
        <begin position="449"/>
        <end position="476"/>
    </location>
</feature>
<dbReference type="Pfam" id="PF00096">
    <property type="entry name" value="zf-C2H2"/>
    <property type="match status" value="5"/>
</dbReference>
<dbReference type="FunFam" id="3.30.160.60:FF:001498">
    <property type="entry name" value="Zinc finger protein 404"/>
    <property type="match status" value="1"/>
</dbReference>
<evidence type="ECO:0000256" key="4">
    <source>
        <dbReference type="ARBA" id="ARBA00022737"/>
    </source>
</evidence>
<comment type="subcellular location">
    <subcellularLocation>
        <location evidence="1">Nucleus</location>
    </subcellularLocation>
</comment>
<dbReference type="SMART" id="SM00355">
    <property type="entry name" value="ZnF_C2H2"/>
    <property type="match status" value="8"/>
</dbReference>
<feature type="domain" description="C2H2-type" evidence="13">
    <location>
        <begin position="393"/>
        <end position="420"/>
    </location>
</feature>
<evidence type="ECO:0000256" key="12">
    <source>
        <dbReference type="SAM" id="MobiDB-lite"/>
    </source>
</evidence>